<dbReference type="GO" id="GO:0000932">
    <property type="term" value="C:P-body"/>
    <property type="evidence" value="ECO:0007669"/>
    <property type="project" value="UniProtKB-SubCell"/>
</dbReference>
<feature type="binding site" evidence="5">
    <location>
        <position position="691"/>
    </location>
    <ligand>
        <name>Mg(2+)</name>
        <dbReference type="ChEBI" id="CHEBI:18420"/>
    </ligand>
</feature>
<reference evidence="8 9" key="1">
    <citation type="submission" date="2016-07" db="EMBL/GenBank/DDBJ databases">
        <title>Pervasive Adenine N6-methylation of Active Genes in Fungi.</title>
        <authorList>
            <consortium name="DOE Joint Genome Institute"/>
            <person name="Mondo S.J."/>
            <person name="Dannebaum R.O."/>
            <person name="Kuo R.C."/>
            <person name="Labutti K."/>
            <person name="Haridas S."/>
            <person name="Kuo A."/>
            <person name="Salamov A."/>
            <person name="Ahrendt S.R."/>
            <person name="Lipzen A."/>
            <person name="Sullivan W."/>
            <person name="Andreopoulos W.B."/>
            <person name="Clum A."/>
            <person name="Lindquist E."/>
            <person name="Daum C."/>
            <person name="Ramamoorthy G.K."/>
            <person name="Gryganskyi A."/>
            <person name="Culley D."/>
            <person name="Magnuson J.K."/>
            <person name="James T.Y."/>
            <person name="O'Malley M.A."/>
            <person name="Stajich J.E."/>
            <person name="Spatafora J.W."/>
            <person name="Visel A."/>
            <person name="Grigoriev I.V."/>
        </authorList>
    </citation>
    <scope>NUCLEOTIDE SEQUENCE [LARGE SCALE GENOMIC DNA]</scope>
    <source>
        <strain evidence="8 9">12-1054</strain>
    </source>
</reference>
<keyword evidence="3 5" id="KW-0460">Magnesium</keyword>
<dbReference type="Proteomes" id="UP000193685">
    <property type="component" value="Unassembled WGS sequence"/>
</dbReference>
<dbReference type="HAMAP" id="MF_03045">
    <property type="entry name" value="DIS3L2"/>
    <property type="match status" value="1"/>
</dbReference>
<comment type="similarity">
    <text evidence="5">Belongs to the RNR ribonuclease family. DIS3L2 subfamily.</text>
</comment>
<dbReference type="STRING" id="56484.A0A1Y2FNU0"/>
<evidence type="ECO:0000313" key="9">
    <source>
        <dbReference type="Proteomes" id="UP000193685"/>
    </source>
</evidence>
<protein>
    <recommendedName>
        <fullName evidence="5">DIS3-like exonuclease 2</fullName>
        <ecNumber evidence="5">3.1.13.-</ecNumber>
    </recommendedName>
</protein>
<keyword evidence="9" id="KW-1185">Reference proteome</keyword>
<keyword evidence="5" id="KW-0464">Manganese</keyword>
<keyword evidence="5" id="KW-0540">Nuclease</keyword>
<organism evidence="8 9">
    <name type="scientific">Protomyces lactucae-debilis</name>
    <dbReference type="NCBI Taxonomy" id="2754530"/>
    <lineage>
        <taxon>Eukaryota</taxon>
        <taxon>Fungi</taxon>
        <taxon>Dikarya</taxon>
        <taxon>Ascomycota</taxon>
        <taxon>Taphrinomycotina</taxon>
        <taxon>Taphrinomycetes</taxon>
        <taxon>Taphrinales</taxon>
        <taxon>Protomycetaceae</taxon>
        <taxon>Protomyces</taxon>
    </lineage>
</organism>
<dbReference type="InterPro" id="IPR041505">
    <property type="entry name" value="Dis3_CSD2"/>
</dbReference>
<feature type="binding site" evidence="5">
    <location>
        <position position="682"/>
    </location>
    <ligand>
        <name>Mg(2+)</name>
        <dbReference type="ChEBI" id="CHEBI:18420"/>
    </ligand>
</feature>
<keyword evidence="5" id="KW-0378">Hydrolase</keyword>
<feature type="site" description="Important for catalytic activity" evidence="5">
    <location>
        <position position="690"/>
    </location>
</feature>
<dbReference type="EC" id="3.1.13.-" evidence="5"/>
<evidence type="ECO:0000256" key="5">
    <source>
        <dbReference type="HAMAP-Rule" id="MF_03045"/>
    </source>
</evidence>
<dbReference type="PROSITE" id="PS01175">
    <property type="entry name" value="RIBONUCLEASE_II"/>
    <property type="match status" value="1"/>
</dbReference>
<keyword evidence="1 5" id="KW-0963">Cytoplasm</keyword>
<feature type="region of interest" description="Disordered" evidence="6">
    <location>
        <begin position="290"/>
        <end position="391"/>
    </location>
</feature>
<evidence type="ECO:0000313" key="8">
    <source>
        <dbReference type="EMBL" id="ORY85672.1"/>
    </source>
</evidence>
<feature type="compositionally biased region" description="Polar residues" evidence="6">
    <location>
        <begin position="155"/>
        <end position="164"/>
    </location>
</feature>
<dbReference type="Gene3D" id="2.40.50.700">
    <property type="match status" value="1"/>
</dbReference>
<dbReference type="InterPro" id="IPR001900">
    <property type="entry name" value="RNase_II/R"/>
</dbReference>
<dbReference type="RefSeq" id="XP_040727154.1">
    <property type="nucleotide sequence ID" value="XM_040872223.1"/>
</dbReference>
<dbReference type="Pfam" id="PF17849">
    <property type="entry name" value="OB_Dis3"/>
    <property type="match status" value="1"/>
</dbReference>
<feature type="domain" description="RNB" evidence="7">
    <location>
        <begin position="670"/>
        <end position="1017"/>
    </location>
</feature>
<dbReference type="GO" id="GO:0000956">
    <property type="term" value="P:nuclear-transcribed mRNA catabolic process"/>
    <property type="evidence" value="ECO:0007669"/>
    <property type="project" value="UniProtKB-UniRule"/>
</dbReference>
<dbReference type="EMBL" id="MCFI01000004">
    <property type="protein sequence ID" value="ORY85672.1"/>
    <property type="molecule type" value="Genomic_DNA"/>
</dbReference>
<dbReference type="Gene3D" id="2.40.50.690">
    <property type="match status" value="1"/>
</dbReference>
<dbReference type="AlphaFoldDB" id="A0A1Y2FNU0"/>
<evidence type="ECO:0000256" key="3">
    <source>
        <dbReference type="ARBA" id="ARBA00022842"/>
    </source>
</evidence>
<dbReference type="GO" id="GO:0003723">
    <property type="term" value="F:RNA binding"/>
    <property type="evidence" value="ECO:0007669"/>
    <property type="project" value="UniProtKB-KW"/>
</dbReference>
<evidence type="ECO:0000256" key="4">
    <source>
        <dbReference type="ARBA" id="ARBA00022884"/>
    </source>
</evidence>
<comment type="function">
    <text evidence="5">3'-5'-exoribonuclease that specifically recognizes RNAs polyuridylated at their 3' end and mediates their degradation. Component of an exosome-independent RNA degradation pathway that mediates degradation of cytoplasmic mRNAs that have been deadenylated and subsequently uridylated at their 3'.</text>
</comment>
<gene>
    <name evidence="8" type="ORF">BCR37DRAFT_412363</name>
</gene>
<feature type="region of interest" description="Disordered" evidence="6">
    <location>
        <begin position="1157"/>
        <end position="1181"/>
    </location>
</feature>
<dbReference type="InterPro" id="IPR041093">
    <property type="entry name" value="Dis3l2-like_C"/>
</dbReference>
<dbReference type="SMART" id="SM00955">
    <property type="entry name" value="RNB"/>
    <property type="match status" value="1"/>
</dbReference>
<feature type="region of interest" description="Disordered" evidence="6">
    <location>
        <begin position="1"/>
        <end position="107"/>
    </location>
</feature>
<dbReference type="InterPro" id="IPR050180">
    <property type="entry name" value="RNR_Ribonuclease"/>
</dbReference>
<keyword evidence="2 5" id="KW-0479">Metal-binding</keyword>
<dbReference type="Gene3D" id="2.40.50.140">
    <property type="entry name" value="Nucleic acid-binding proteins"/>
    <property type="match status" value="1"/>
</dbReference>
<comment type="caution">
    <text evidence="8">The sequence shown here is derived from an EMBL/GenBank/DDBJ whole genome shotgun (WGS) entry which is preliminary data.</text>
</comment>
<dbReference type="GeneID" id="63788822"/>
<feature type="compositionally biased region" description="Basic and acidic residues" evidence="6">
    <location>
        <begin position="360"/>
        <end position="376"/>
    </location>
</feature>
<comment type="subcellular location">
    <subcellularLocation>
        <location evidence="5">Cytoplasm</location>
    </subcellularLocation>
    <subcellularLocation>
        <location evidence="5">Cytoplasm</location>
        <location evidence="5">P-body</location>
    </subcellularLocation>
</comment>
<dbReference type="InterPro" id="IPR022966">
    <property type="entry name" value="RNase_II/R_CS"/>
</dbReference>
<feature type="compositionally biased region" description="Basic and acidic residues" evidence="6">
    <location>
        <begin position="306"/>
        <end position="319"/>
    </location>
</feature>
<dbReference type="OrthoDB" id="372421at2759"/>
<evidence type="ECO:0000256" key="6">
    <source>
        <dbReference type="SAM" id="MobiDB-lite"/>
    </source>
</evidence>
<dbReference type="GO" id="GO:1990074">
    <property type="term" value="P:polyuridylation-dependent mRNA catabolic process"/>
    <property type="evidence" value="ECO:0007669"/>
    <property type="project" value="UniProtKB-UniRule"/>
</dbReference>
<dbReference type="GO" id="GO:0046872">
    <property type="term" value="F:metal ion binding"/>
    <property type="evidence" value="ECO:0007669"/>
    <property type="project" value="UniProtKB-KW"/>
</dbReference>
<sequence length="1270" mass="138675">MDHDPGSEHPTAQDASKRFPGTARKNRRARRSDMPDSRVSSQQQANRALFDTGAQAPNGLASGSTGYENHSKLHASSGPAKALNFAPQPIASASRSRAHVKRAPAAPSPVVLTTDDLAQMTPEELMLLRQEAVRKKLEREAGSRTIKPVTIGDAETSNATSTVPGTFDEEKNKKRLKEFNRKEARKAKANARKAENSLLGPDAAPVSANPVLATASPKTPKFKLVEPANSAVPQSKFQTSTDAFPDVPAQPVESISYEATIARAPGVQVPDARPSFAQAAPYSRTMGLVAHTAPTNGHPAQPARSAESRARNGRLEQRASHGSPRIGGNSQVPPFAYGARRGIHGRFELNGASPSKRSIATKEESSSSAHGEEPQHKLAHAASASPADENEAARAFAVNKDRNQNAQSAEKTKVNELPSNNSRQYFDAYISKDAALEGVDSGKFHKGTLRISPKARKDAWVSITTKAVNDDFLIEGDRARNRALNGDEVIIEVVQAQGNASTTNGNAANHEGRTRAKVVHIIASRPLARIAGIIRPPGWDISSKELDERAIIANQEHARTFFFQPQDNRVPFIVLHQQDLPSELQGRNWVHNILQKQKTLYAARIIVWSEFSRFPRGRVVSELGTVGNIEAETAAILADCDVDTRDHPPSALACLPATPWSITPDEIARRRDFRKDRVCTIDPETARDLDDALSVRELGNGLYEIGVHIADVSHFIEQDSALDMVARERATTVYMVQRAIPMLPRLLCEELCSLNPAVDRLAFSVTWTMDADGNEVGPRWYGRSVIRSAVRFAYGEAQNLLDGQSWADGVGKAIDGGHTEAEITQDVKTLLRMSKAMRAKRFDNGALTINAFKLNFKLNKDGIPGVAEVYELKDANRLIEEFMLKANISVAERIVDAFPEHALLRMHPPPKDRPLQEFVNYAARLGIDIDASSSSTLQEGFVKLGALAKTNPVVAVLQNTAVRSMRRAEYICTGLHEDSDTWSHYALAVPLYTHFTSPIRRYADVVVHRLLDRALRYDNADKSDPEAQSSLDAGFLSEECEAWAKNCNVRKDNARTAQERSSMLYLCAFIEEECKRRAKQGVDEGYEVEAIIVSVKDRSLDIIVPSMALEKRIYYDKALAIGGFVHDENAETTTVTWRTPAGRLAVLKARQDEADAPAMAKAAADAGQPGSSKRRGPKRADDERAALIAPLAIGAQVDDEAETSDLQQGIATLAIAASENEDAATVEFELGNVTTTLKAMSKVTVWLRGNFDNSPCEIDAGLVLPVHEDA</sequence>
<dbReference type="GO" id="GO:0000175">
    <property type="term" value="F:3'-5'-RNA exonuclease activity"/>
    <property type="evidence" value="ECO:0007669"/>
    <property type="project" value="UniProtKB-UniRule"/>
</dbReference>
<feature type="compositionally biased region" description="Low complexity" evidence="6">
    <location>
        <begin position="1157"/>
        <end position="1166"/>
    </location>
</feature>
<dbReference type="PANTHER" id="PTHR23355:SF66">
    <property type="entry name" value="DIS3-LIKE EXONUCLEASE 2-RELATED"/>
    <property type="match status" value="1"/>
</dbReference>
<keyword evidence="4 5" id="KW-0694">RNA-binding</keyword>
<keyword evidence="5" id="KW-0269">Exonuclease</keyword>
<feature type="region of interest" description="Disordered" evidence="6">
    <location>
        <begin position="137"/>
        <end position="206"/>
    </location>
</feature>
<evidence type="ECO:0000256" key="1">
    <source>
        <dbReference type="ARBA" id="ARBA00022490"/>
    </source>
</evidence>
<dbReference type="Pfam" id="PF17877">
    <property type="entry name" value="Dis3l2_C_term"/>
    <property type="match status" value="1"/>
</dbReference>
<proteinExistence type="inferred from homology"/>
<evidence type="ECO:0000256" key="2">
    <source>
        <dbReference type="ARBA" id="ARBA00022723"/>
    </source>
</evidence>
<dbReference type="SUPFAM" id="SSF50249">
    <property type="entry name" value="Nucleic acid-binding proteins"/>
    <property type="match status" value="2"/>
</dbReference>
<dbReference type="InterPro" id="IPR012340">
    <property type="entry name" value="NA-bd_OB-fold"/>
</dbReference>
<comment type="cofactor">
    <cofactor evidence="5">
        <name>Mg(2+)</name>
        <dbReference type="ChEBI" id="CHEBI:18420"/>
    </cofactor>
    <cofactor evidence="5">
        <name>Mn(2+)</name>
        <dbReference type="ChEBI" id="CHEBI:29035"/>
    </cofactor>
</comment>
<name>A0A1Y2FNU0_PROLT</name>
<dbReference type="InterPro" id="IPR028591">
    <property type="entry name" value="DIS3L2"/>
</dbReference>
<dbReference type="Pfam" id="PF00773">
    <property type="entry name" value="RNB"/>
    <property type="match status" value="1"/>
</dbReference>
<dbReference type="PANTHER" id="PTHR23355">
    <property type="entry name" value="RIBONUCLEASE"/>
    <property type="match status" value="1"/>
</dbReference>
<accession>A0A1Y2FNU0</accession>
<feature type="compositionally biased region" description="Basic and acidic residues" evidence="6">
    <location>
        <begin position="168"/>
        <end position="182"/>
    </location>
</feature>
<evidence type="ECO:0000259" key="7">
    <source>
        <dbReference type="SMART" id="SM00955"/>
    </source>
</evidence>